<dbReference type="AlphaFoldDB" id="A0A0P0W9K4"/>
<proteinExistence type="predicted"/>
<feature type="non-terminal residue" evidence="1">
    <location>
        <position position="101"/>
    </location>
</feature>
<dbReference type="EMBL" id="AP014960">
    <property type="protein sequence ID" value="BAS88787.1"/>
    <property type="molecule type" value="Genomic_DNA"/>
</dbReference>
<reference evidence="2" key="1">
    <citation type="journal article" date="2005" name="Nature">
        <title>The map-based sequence of the rice genome.</title>
        <authorList>
            <consortium name="International rice genome sequencing project (IRGSP)"/>
            <person name="Matsumoto T."/>
            <person name="Wu J."/>
            <person name="Kanamori H."/>
            <person name="Katayose Y."/>
            <person name="Fujisawa M."/>
            <person name="Namiki N."/>
            <person name="Mizuno H."/>
            <person name="Yamamoto K."/>
            <person name="Antonio B.A."/>
            <person name="Baba T."/>
            <person name="Sakata K."/>
            <person name="Nagamura Y."/>
            <person name="Aoki H."/>
            <person name="Arikawa K."/>
            <person name="Arita K."/>
            <person name="Bito T."/>
            <person name="Chiden Y."/>
            <person name="Fujitsuka N."/>
            <person name="Fukunaka R."/>
            <person name="Hamada M."/>
            <person name="Harada C."/>
            <person name="Hayashi A."/>
            <person name="Hijishita S."/>
            <person name="Honda M."/>
            <person name="Hosokawa S."/>
            <person name="Ichikawa Y."/>
            <person name="Idonuma A."/>
            <person name="Iijima M."/>
            <person name="Ikeda M."/>
            <person name="Ikeno M."/>
            <person name="Ito K."/>
            <person name="Ito S."/>
            <person name="Ito T."/>
            <person name="Ito Y."/>
            <person name="Ito Y."/>
            <person name="Iwabuchi A."/>
            <person name="Kamiya K."/>
            <person name="Karasawa W."/>
            <person name="Kurita K."/>
            <person name="Katagiri S."/>
            <person name="Kikuta A."/>
            <person name="Kobayashi H."/>
            <person name="Kobayashi N."/>
            <person name="Machita K."/>
            <person name="Maehara T."/>
            <person name="Masukawa M."/>
            <person name="Mizubayashi T."/>
            <person name="Mukai Y."/>
            <person name="Nagasaki H."/>
            <person name="Nagata Y."/>
            <person name="Naito S."/>
            <person name="Nakashima M."/>
            <person name="Nakama Y."/>
            <person name="Nakamichi Y."/>
            <person name="Nakamura M."/>
            <person name="Meguro A."/>
            <person name="Negishi M."/>
            <person name="Ohta I."/>
            <person name="Ohta T."/>
            <person name="Okamoto M."/>
            <person name="Ono N."/>
            <person name="Saji S."/>
            <person name="Sakaguchi M."/>
            <person name="Sakai K."/>
            <person name="Shibata M."/>
            <person name="Shimokawa T."/>
            <person name="Song J."/>
            <person name="Takazaki Y."/>
            <person name="Terasawa K."/>
            <person name="Tsugane M."/>
            <person name="Tsuji K."/>
            <person name="Ueda S."/>
            <person name="Waki K."/>
            <person name="Yamagata H."/>
            <person name="Yamamoto M."/>
            <person name="Yamamoto S."/>
            <person name="Yamane H."/>
            <person name="Yoshiki S."/>
            <person name="Yoshihara R."/>
            <person name="Yukawa K."/>
            <person name="Zhong H."/>
            <person name="Yano M."/>
            <person name="Yuan Q."/>
            <person name="Ouyang S."/>
            <person name="Liu J."/>
            <person name="Jones K.M."/>
            <person name="Gansberger K."/>
            <person name="Moffat K."/>
            <person name="Hill J."/>
            <person name="Bera J."/>
            <person name="Fadrosh D."/>
            <person name="Jin S."/>
            <person name="Johri S."/>
            <person name="Kim M."/>
            <person name="Overton L."/>
            <person name="Reardon M."/>
            <person name="Tsitrin T."/>
            <person name="Vuong H."/>
            <person name="Weaver B."/>
            <person name="Ciecko A."/>
            <person name="Tallon L."/>
            <person name="Jackson J."/>
            <person name="Pai G."/>
            <person name="Aken S.V."/>
            <person name="Utterback T."/>
            <person name="Reidmuller S."/>
            <person name="Feldblyum T."/>
            <person name="Hsiao J."/>
            <person name="Zismann V."/>
            <person name="Iobst S."/>
            <person name="de Vazeille A.R."/>
            <person name="Buell C.R."/>
            <person name="Ying K."/>
            <person name="Li Y."/>
            <person name="Lu T."/>
            <person name="Huang Y."/>
            <person name="Zhao Q."/>
            <person name="Feng Q."/>
            <person name="Zhang L."/>
            <person name="Zhu J."/>
            <person name="Weng Q."/>
            <person name="Mu J."/>
            <person name="Lu Y."/>
            <person name="Fan D."/>
            <person name="Liu Y."/>
            <person name="Guan J."/>
            <person name="Zhang Y."/>
            <person name="Yu S."/>
            <person name="Liu X."/>
            <person name="Zhang Y."/>
            <person name="Hong G."/>
            <person name="Han B."/>
            <person name="Choisne N."/>
            <person name="Demange N."/>
            <person name="Orjeda G."/>
            <person name="Samain S."/>
            <person name="Cattolico L."/>
            <person name="Pelletier E."/>
            <person name="Couloux A."/>
            <person name="Segurens B."/>
            <person name="Wincker P."/>
            <person name="D'Hont A."/>
            <person name="Scarpelli C."/>
            <person name="Weissenbach J."/>
            <person name="Salanoubat M."/>
            <person name="Quetier F."/>
            <person name="Yu Y."/>
            <person name="Kim H.R."/>
            <person name="Rambo T."/>
            <person name="Currie J."/>
            <person name="Collura K."/>
            <person name="Luo M."/>
            <person name="Yang T."/>
            <person name="Ammiraju J.S.S."/>
            <person name="Engler F."/>
            <person name="Soderlund C."/>
            <person name="Wing R.A."/>
            <person name="Palmer L.E."/>
            <person name="de la Bastide M."/>
            <person name="Spiegel L."/>
            <person name="Nascimento L."/>
            <person name="Zutavern T."/>
            <person name="O'Shaughnessy A."/>
            <person name="Dike S."/>
            <person name="Dedhia N."/>
            <person name="Preston R."/>
            <person name="Balija V."/>
            <person name="McCombie W.R."/>
            <person name="Chow T."/>
            <person name="Chen H."/>
            <person name="Chung M."/>
            <person name="Chen C."/>
            <person name="Shaw J."/>
            <person name="Wu H."/>
            <person name="Hsiao K."/>
            <person name="Chao Y."/>
            <person name="Chu M."/>
            <person name="Cheng C."/>
            <person name="Hour A."/>
            <person name="Lee P."/>
            <person name="Lin S."/>
            <person name="Lin Y."/>
            <person name="Liou J."/>
            <person name="Liu S."/>
            <person name="Hsing Y."/>
            <person name="Raghuvanshi S."/>
            <person name="Mohanty A."/>
            <person name="Bharti A.K."/>
            <person name="Gaur A."/>
            <person name="Gupta V."/>
            <person name="Kumar D."/>
            <person name="Ravi V."/>
            <person name="Vij S."/>
            <person name="Kapur A."/>
            <person name="Khurana P."/>
            <person name="Khurana P."/>
            <person name="Khurana J.P."/>
            <person name="Tyagi A.K."/>
            <person name="Gaikwad K."/>
            <person name="Singh A."/>
            <person name="Dalal V."/>
            <person name="Srivastava S."/>
            <person name="Dixit A."/>
            <person name="Pal A.K."/>
            <person name="Ghazi I.A."/>
            <person name="Yadav M."/>
            <person name="Pandit A."/>
            <person name="Bhargava A."/>
            <person name="Sureshbabu K."/>
            <person name="Batra K."/>
            <person name="Sharma T.R."/>
            <person name="Mohapatra T."/>
            <person name="Singh N.K."/>
            <person name="Messing J."/>
            <person name="Nelson A.B."/>
            <person name="Fuks G."/>
            <person name="Kavchok S."/>
            <person name="Keizer G."/>
            <person name="Linton E."/>
            <person name="Llaca V."/>
            <person name="Song R."/>
            <person name="Tanyolac B."/>
            <person name="Young S."/>
            <person name="Ho-Il K."/>
            <person name="Hahn J.H."/>
            <person name="Sangsakoo G."/>
            <person name="Vanavichit A."/>
            <person name="de Mattos Luiz.A.T."/>
            <person name="Zimmer P.D."/>
            <person name="Malone G."/>
            <person name="Dellagostin O."/>
            <person name="de Oliveira A.C."/>
            <person name="Bevan M."/>
            <person name="Bancroft I."/>
            <person name="Minx P."/>
            <person name="Cordum H."/>
            <person name="Wilson R."/>
            <person name="Cheng Z."/>
            <person name="Jin W."/>
            <person name="Jiang J."/>
            <person name="Leong S.A."/>
            <person name="Iwama H."/>
            <person name="Gojobori T."/>
            <person name="Itoh T."/>
            <person name="Niimura Y."/>
            <person name="Fujii Y."/>
            <person name="Habara T."/>
            <person name="Sakai H."/>
            <person name="Sato Y."/>
            <person name="Wilson G."/>
            <person name="Kumar K."/>
            <person name="McCouch S."/>
            <person name="Juretic N."/>
            <person name="Hoen D."/>
            <person name="Wright S."/>
            <person name="Bruskiewich R."/>
            <person name="Bureau T."/>
            <person name="Miyao A."/>
            <person name="Hirochika H."/>
            <person name="Nishikawa T."/>
            <person name="Kadowaki K."/>
            <person name="Sugiura M."/>
            <person name="Burr B."/>
            <person name="Sasaki T."/>
        </authorList>
    </citation>
    <scope>NUCLEOTIDE SEQUENCE [LARGE SCALE GENOMIC DNA]</scope>
    <source>
        <strain evidence="2">cv. Nipponbare</strain>
    </source>
</reference>
<gene>
    <name evidence="1" type="ordered locus">Os04g0366200</name>
    <name evidence="1" type="ORF">OSNPB_040366200</name>
</gene>
<accession>A0A0P0W9K4</accession>
<organism evidence="1 2">
    <name type="scientific">Oryza sativa subsp. japonica</name>
    <name type="common">Rice</name>
    <dbReference type="NCBI Taxonomy" id="39947"/>
    <lineage>
        <taxon>Eukaryota</taxon>
        <taxon>Viridiplantae</taxon>
        <taxon>Streptophyta</taxon>
        <taxon>Embryophyta</taxon>
        <taxon>Tracheophyta</taxon>
        <taxon>Spermatophyta</taxon>
        <taxon>Magnoliopsida</taxon>
        <taxon>Liliopsida</taxon>
        <taxon>Poales</taxon>
        <taxon>Poaceae</taxon>
        <taxon>BOP clade</taxon>
        <taxon>Oryzoideae</taxon>
        <taxon>Oryzeae</taxon>
        <taxon>Oryzinae</taxon>
        <taxon>Oryza</taxon>
        <taxon>Oryza sativa</taxon>
    </lineage>
</organism>
<name>A0A0P0W9K4_ORYSJ</name>
<keyword evidence="2" id="KW-1185">Reference proteome</keyword>
<protein>
    <submittedName>
        <fullName evidence="1">Os04g0366200 protein</fullName>
    </submittedName>
</protein>
<dbReference type="PaxDb" id="39947-A0A0P0W9K4"/>
<dbReference type="InParanoid" id="A0A0P0W9K4"/>
<reference evidence="1 2" key="3">
    <citation type="journal article" date="2013" name="Rice">
        <title>Improvement of the Oryza sativa Nipponbare reference genome using next generation sequence and optical map data.</title>
        <authorList>
            <person name="Kawahara Y."/>
            <person name="de la Bastide M."/>
            <person name="Hamilton J.P."/>
            <person name="Kanamori H."/>
            <person name="McCombie W.R."/>
            <person name="Ouyang S."/>
            <person name="Schwartz D.C."/>
            <person name="Tanaka T."/>
            <person name="Wu J."/>
            <person name="Zhou S."/>
            <person name="Childs K.L."/>
            <person name="Davidson R.M."/>
            <person name="Lin H."/>
            <person name="Quesada-Ocampo L."/>
            <person name="Vaillancourt B."/>
            <person name="Sakai H."/>
            <person name="Lee S.S."/>
            <person name="Kim J."/>
            <person name="Numa H."/>
            <person name="Itoh T."/>
            <person name="Buell C.R."/>
            <person name="Matsumoto T."/>
        </authorList>
    </citation>
    <scope>NUCLEOTIDE SEQUENCE [LARGE SCALE GENOMIC DNA]</scope>
    <source>
        <strain evidence="2">cv. Nipponbare</strain>
    </source>
</reference>
<evidence type="ECO:0000313" key="2">
    <source>
        <dbReference type="Proteomes" id="UP000059680"/>
    </source>
</evidence>
<dbReference type="Gramene" id="Os04t0366200-00">
    <property type="protein sequence ID" value="Os04t0366200-00"/>
    <property type="gene ID" value="Os04g0366200"/>
</dbReference>
<reference evidence="1 2" key="2">
    <citation type="journal article" date="2013" name="Plant Cell Physiol.">
        <title>Rice Annotation Project Database (RAP-DB): an integrative and interactive database for rice genomics.</title>
        <authorList>
            <person name="Sakai H."/>
            <person name="Lee S.S."/>
            <person name="Tanaka T."/>
            <person name="Numa H."/>
            <person name="Kim J."/>
            <person name="Kawahara Y."/>
            <person name="Wakimoto H."/>
            <person name="Yang C.C."/>
            <person name="Iwamoto M."/>
            <person name="Abe T."/>
            <person name="Yamada Y."/>
            <person name="Muto A."/>
            <person name="Inokuchi H."/>
            <person name="Ikemura T."/>
            <person name="Matsumoto T."/>
            <person name="Sasaki T."/>
            <person name="Itoh T."/>
        </authorList>
    </citation>
    <scope>NUCLEOTIDE SEQUENCE [LARGE SCALE GENOMIC DNA]</scope>
    <source>
        <strain evidence="2">cv. Nipponbare</strain>
    </source>
</reference>
<sequence length="101" mass="11653">MPCPPLPRTRVGSKLFVACFSSSKEKIFVLSLALSSDDISCCSRRPWFFLKYFFRCCFRMSLLCLRIRSTTDKLSTRIPKPAAIPITIPTFRDPYKIFCIC</sequence>
<evidence type="ECO:0000313" key="1">
    <source>
        <dbReference type="EMBL" id="BAS88787.1"/>
    </source>
</evidence>
<dbReference type="Proteomes" id="UP000059680">
    <property type="component" value="Chromosome 4"/>
</dbReference>